<dbReference type="EMBL" id="UYRT01018071">
    <property type="protein sequence ID" value="VDK57441.1"/>
    <property type="molecule type" value="Genomic_DNA"/>
</dbReference>
<dbReference type="WBParaSite" id="GPUH_0000717401-mRNA-1">
    <property type="protein sequence ID" value="GPUH_0000717401-mRNA-1"/>
    <property type="gene ID" value="GPUH_0000717401"/>
</dbReference>
<evidence type="ECO:0000313" key="3">
    <source>
        <dbReference type="Proteomes" id="UP000271098"/>
    </source>
</evidence>
<sequence length="57" mass="6433">MYINGVKQQSKSKFRAFMEYKGPDGGFRVKLRDNSEEDLSEEEADDASDDVVVDAQS</sequence>
<proteinExistence type="predicted"/>
<accession>A0A183DEM4</accession>
<reference evidence="4" key="1">
    <citation type="submission" date="2016-06" db="UniProtKB">
        <authorList>
            <consortium name="WormBaseParasite"/>
        </authorList>
    </citation>
    <scope>IDENTIFICATION</scope>
</reference>
<dbReference type="AlphaFoldDB" id="A0A183DEM4"/>
<dbReference type="Proteomes" id="UP000271098">
    <property type="component" value="Unassembled WGS sequence"/>
</dbReference>
<keyword evidence="3" id="KW-1185">Reference proteome</keyword>
<evidence type="ECO:0000313" key="4">
    <source>
        <dbReference type="WBParaSite" id="GPUH_0000717401-mRNA-1"/>
    </source>
</evidence>
<organism evidence="4">
    <name type="scientific">Gongylonema pulchrum</name>
    <dbReference type="NCBI Taxonomy" id="637853"/>
    <lineage>
        <taxon>Eukaryota</taxon>
        <taxon>Metazoa</taxon>
        <taxon>Ecdysozoa</taxon>
        <taxon>Nematoda</taxon>
        <taxon>Chromadorea</taxon>
        <taxon>Rhabditida</taxon>
        <taxon>Spirurina</taxon>
        <taxon>Spiruromorpha</taxon>
        <taxon>Spiruroidea</taxon>
        <taxon>Gongylonematidae</taxon>
        <taxon>Gongylonema</taxon>
    </lineage>
</organism>
<feature type="compositionally biased region" description="Acidic residues" evidence="1">
    <location>
        <begin position="35"/>
        <end position="57"/>
    </location>
</feature>
<gene>
    <name evidence="2" type="ORF">GPUH_LOCUS7165</name>
</gene>
<evidence type="ECO:0000256" key="1">
    <source>
        <dbReference type="SAM" id="MobiDB-lite"/>
    </source>
</evidence>
<reference evidence="2 3" key="2">
    <citation type="submission" date="2018-11" db="EMBL/GenBank/DDBJ databases">
        <authorList>
            <consortium name="Pathogen Informatics"/>
        </authorList>
    </citation>
    <scope>NUCLEOTIDE SEQUENCE [LARGE SCALE GENOMIC DNA]</scope>
</reference>
<feature type="region of interest" description="Disordered" evidence="1">
    <location>
        <begin position="27"/>
        <end position="57"/>
    </location>
</feature>
<name>A0A183DEM4_9BILA</name>
<protein>
    <submittedName>
        <fullName evidence="4">Arp2/3 complex 34 kDa subunit</fullName>
    </submittedName>
</protein>
<evidence type="ECO:0000313" key="2">
    <source>
        <dbReference type="EMBL" id="VDK57441.1"/>
    </source>
</evidence>